<keyword evidence="1" id="KW-1133">Transmembrane helix</keyword>
<evidence type="ECO:0000313" key="3">
    <source>
        <dbReference type="Proteomes" id="UP000305674"/>
    </source>
</evidence>
<comment type="caution">
    <text evidence="2">The sequence shown here is derived from an EMBL/GenBank/DDBJ whole genome shotgun (WGS) entry which is preliminary data.</text>
</comment>
<dbReference type="InterPro" id="IPR045584">
    <property type="entry name" value="Pilin-like"/>
</dbReference>
<dbReference type="InterPro" id="IPR012902">
    <property type="entry name" value="N_methyl_site"/>
</dbReference>
<organism evidence="2 3">
    <name type="scientific">Ferrimonas sediminicola</name>
    <dbReference type="NCBI Taxonomy" id="2569538"/>
    <lineage>
        <taxon>Bacteria</taxon>
        <taxon>Pseudomonadati</taxon>
        <taxon>Pseudomonadota</taxon>
        <taxon>Gammaproteobacteria</taxon>
        <taxon>Alteromonadales</taxon>
        <taxon>Ferrimonadaceae</taxon>
        <taxon>Ferrimonas</taxon>
    </lineage>
</organism>
<dbReference type="RefSeq" id="WP_136850551.1">
    <property type="nucleotide sequence ID" value="NZ_SWCI01000001.1"/>
</dbReference>
<sequence>MKRQAGFSLIELVIVVVVLGLLAAVALPRFIDITEQAEDAASEGVAGGLASAVGITRAQWEVEGRPDNRVILDGKRVSVNEFGYPAGTNGRKPNAMVADDCLSLFNDVLQSPPPAALSSANLSDVRYAVDVLKGNGGAVIGTNGSNLYDNTDLCIYTQVGTLQLEGNGTTNQTLRTDVGKGFTYEPGSGQVVTFSN</sequence>
<dbReference type="PROSITE" id="PS00409">
    <property type="entry name" value="PROKAR_NTER_METHYL"/>
    <property type="match status" value="1"/>
</dbReference>
<dbReference type="Pfam" id="PF07963">
    <property type="entry name" value="N_methyl"/>
    <property type="match status" value="1"/>
</dbReference>
<dbReference type="OrthoDB" id="5815618at2"/>
<dbReference type="Gene3D" id="3.30.700.10">
    <property type="entry name" value="Glycoprotein, Type 4 Pilin"/>
    <property type="match status" value="1"/>
</dbReference>
<keyword evidence="1" id="KW-0812">Transmembrane</keyword>
<dbReference type="NCBIfam" id="TIGR02532">
    <property type="entry name" value="IV_pilin_GFxxxE"/>
    <property type="match status" value="1"/>
</dbReference>
<gene>
    <name evidence="2" type="ORF">FCL40_01240</name>
</gene>
<evidence type="ECO:0000256" key="1">
    <source>
        <dbReference type="SAM" id="Phobius"/>
    </source>
</evidence>
<dbReference type="AlphaFoldDB" id="A0A4U1BID7"/>
<feature type="transmembrane region" description="Helical" evidence="1">
    <location>
        <begin position="7"/>
        <end position="27"/>
    </location>
</feature>
<dbReference type="Proteomes" id="UP000305674">
    <property type="component" value="Unassembled WGS sequence"/>
</dbReference>
<name>A0A4U1BID7_9GAMM</name>
<accession>A0A4U1BID7</accession>
<reference evidence="2 3" key="1">
    <citation type="submission" date="2019-04" db="EMBL/GenBank/DDBJ databases">
        <authorList>
            <person name="Hwang J.C."/>
        </authorList>
    </citation>
    <scope>NUCLEOTIDE SEQUENCE [LARGE SCALE GENOMIC DNA]</scope>
    <source>
        <strain evidence="2 3">IMCC35001</strain>
    </source>
</reference>
<dbReference type="EMBL" id="SWCI01000001">
    <property type="protein sequence ID" value="TKB51210.1"/>
    <property type="molecule type" value="Genomic_DNA"/>
</dbReference>
<proteinExistence type="predicted"/>
<evidence type="ECO:0000313" key="2">
    <source>
        <dbReference type="EMBL" id="TKB51210.1"/>
    </source>
</evidence>
<protein>
    <submittedName>
        <fullName evidence="2">Prepilin-type N-terminal cleavage/methylation domain-containing protein</fullName>
    </submittedName>
</protein>
<dbReference type="SUPFAM" id="SSF54523">
    <property type="entry name" value="Pili subunits"/>
    <property type="match status" value="1"/>
</dbReference>
<keyword evidence="1" id="KW-0472">Membrane</keyword>
<keyword evidence="3" id="KW-1185">Reference proteome</keyword>